<accession>A0ABP0WI38</accession>
<evidence type="ECO:0000313" key="1">
    <source>
        <dbReference type="EMBL" id="CAK9265541.1"/>
    </source>
</evidence>
<gene>
    <name evidence="1" type="ORF">CSSPJE1EN1_LOCUS11019</name>
</gene>
<keyword evidence="2" id="KW-1185">Reference proteome</keyword>
<evidence type="ECO:0000313" key="2">
    <source>
        <dbReference type="Proteomes" id="UP001497444"/>
    </source>
</evidence>
<dbReference type="Proteomes" id="UP001497444">
    <property type="component" value="Chromosome 17"/>
</dbReference>
<protein>
    <submittedName>
        <fullName evidence="1">Uncharacterized protein</fullName>
    </submittedName>
</protein>
<dbReference type="EMBL" id="OZ020112">
    <property type="protein sequence ID" value="CAK9265541.1"/>
    <property type="molecule type" value="Genomic_DNA"/>
</dbReference>
<organism evidence="1 2">
    <name type="scientific">Sphagnum jensenii</name>
    <dbReference type="NCBI Taxonomy" id="128206"/>
    <lineage>
        <taxon>Eukaryota</taxon>
        <taxon>Viridiplantae</taxon>
        <taxon>Streptophyta</taxon>
        <taxon>Embryophyta</taxon>
        <taxon>Bryophyta</taxon>
        <taxon>Sphagnophytina</taxon>
        <taxon>Sphagnopsida</taxon>
        <taxon>Sphagnales</taxon>
        <taxon>Sphagnaceae</taxon>
        <taxon>Sphagnum</taxon>
    </lineage>
</organism>
<proteinExistence type="predicted"/>
<name>A0ABP0WI38_9BRYO</name>
<reference evidence="1" key="1">
    <citation type="submission" date="2024-02" db="EMBL/GenBank/DDBJ databases">
        <authorList>
            <consortium name="ELIXIR-Norway"/>
            <consortium name="Elixir Norway"/>
        </authorList>
    </citation>
    <scope>NUCLEOTIDE SEQUENCE</scope>
</reference>
<sequence>MTEAKLETPPICKGTRAEEDEKETAALSLVRRLPRLLMAQALVPKPWQSRIVTETMGKAVYRSATSPLSVFTTLRLYGLKRSFPPCKVGAGITVLRWWAKCRGCERSWVESWKEFVGGYVTWSKCYMKRVYGKDNINFQDHGKGARKAANKDGYKGKRSETVPFNTMEMNEVLHSKFYTALKCGCW</sequence>